<dbReference type="EMBL" id="BAAAQA010000017">
    <property type="protein sequence ID" value="GAA2118181.1"/>
    <property type="molecule type" value="Genomic_DNA"/>
</dbReference>
<protein>
    <submittedName>
        <fullName evidence="2">Uncharacterized protein</fullName>
    </submittedName>
</protein>
<comment type="caution">
    <text evidence="2">The sequence shown here is derived from an EMBL/GenBank/DDBJ whole genome shotgun (WGS) entry which is preliminary data.</text>
</comment>
<dbReference type="RefSeq" id="WP_344224698.1">
    <property type="nucleotide sequence ID" value="NZ_BAAAQA010000017.1"/>
</dbReference>
<evidence type="ECO:0000313" key="3">
    <source>
        <dbReference type="Proteomes" id="UP001500166"/>
    </source>
</evidence>
<gene>
    <name evidence="2" type="ORF">GCM10009824_18190</name>
</gene>
<organism evidence="2 3">
    <name type="scientific">Kocuria atrinae</name>
    <dbReference type="NCBI Taxonomy" id="592377"/>
    <lineage>
        <taxon>Bacteria</taxon>
        <taxon>Bacillati</taxon>
        <taxon>Actinomycetota</taxon>
        <taxon>Actinomycetes</taxon>
        <taxon>Micrococcales</taxon>
        <taxon>Micrococcaceae</taxon>
        <taxon>Kocuria</taxon>
    </lineage>
</organism>
<keyword evidence="3" id="KW-1185">Reference proteome</keyword>
<reference evidence="3" key="1">
    <citation type="journal article" date="2019" name="Int. J. Syst. Evol. Microbiol.">
        <title>The Global Catalogue of Microorganisms (GCM) 10K type strain sequencing project: providing services to taxonomists for standard genome sequencing and annotation.</title>
        <authorList>
            <consortium name="The Broad Institute Genomics Platform"/>
            <consortium name="The Broad Institute Genome Sequencing Center for Infectious Disease"/>
            <person name="Wu L."/>
            <person name="Ma J."/>
        </authorList>
    </citation>
    <scope>NUCLEOTIDE SEQUENCE [LARGE SCALE GENOMIC DNA]</scope>
    <source>
        <strain evidence="3">JCM 15914</strain>
    </source>
</reference>
<accession>A0ABP5JJS2</accession>
<evidence type="ECO:0000256" key="1">
    <source>
        <dbReference type="SAM" id="Phobius"/>
    </source>
</evidence>
<dbReference type="Proteomes" id="UP001500166">
    <property type="component" value="Unassembled WGS sequence"/>
</dbReference>
<keyword evidence="1" id="KW-0812">Transmembrane</keyword>
<keyword evidence="1" id="KW-0472">Membrane</keyword>
<feature type="transmembrane region" description="Helical" evidence="1">
    <location>
        <begin position="55"/>
        <end position="83"/>
    </location>
</feature>
<sequence>MAIGALGVLIAALTPTSPSFTVTFIVGTVLAAVLLGSIMSIQKWKKFPWLPLSGIAVATLGYLLDVFDVSVAGMLMFSLFCVWQGHKLERRGMSEARSRV</sequence>
<keyword evidence="1" id="KW-1133">Transmembrane helix</keyword>
<name>A0ABP5JJS2_9MICC</name>
<proteinExistence type="predicted"/>
<evidence type="ECO:0000313" key="2">
    <source>
        <dbReference type="EMBL" id="GAA2118181.1"/>
    </source>
</evidence>